<evidence type="ECO:0000256" key="2">
    <source>
        <dbReference type="ARBA" id="ARBA00022801"/>
    </source>
</evidence>
<evidence type="ECO:0000313" key="5">
    <source>
        <dbReference type="Proteomes" id="UP000199026"/>
    </source>
</evidence>
<dbReference type="InterPro" id="IPR006683">
    <property type="entry name" value="Thioestr_dom"/>
</dbReference>
<dbReference type="PANTHER" id="PTHR21660">
    <property type="entry name" value="THIOESTERASE SUPERFAMILY MEMBER-RELATED"/>
    <property type="match status" value="1"/>
</dbReference>
<sequence length="138" mass="14745">MTSLIEAPYPFQETLGFTVTDWSDGACTLTQPLHDHLGNRYHILHGGVHATLLDTAMGFAVAYTGDPDLRQLVMTLSLNVNYLGVATGEAVTATGRKTGGGRKTAFASGELHDSTGALIATATAVFRYRGTEQRTETK</sequence>
<organism evidence="4 5">
    <name type="scientific">Lentibacter algarum</name>
    <dbReference type="NCBI Taxonomy" id="576131"/>
    <lineage>
        <taxon>Bacteria</taxon>
        <taxon>Pseudomonadati</taxon>
        <taxon>Pseudomonadota</taxon>
        <taxon>Alphaproteobacteria</taxon>
        <taxon>Rhodobacterales</taxon>
        <taxon>Roseobacteraceae</taxon>
        <taxon>Lentibacter</taxon>
    </lineage>
</organism>
<accession>A0A1H3M1C6</accession>
<dbReference type="Gene3D" id="3.10.129.10">
    <property type="entry name" value="Hotdog Thioesterase"/>
    <property type="match status" value="1"/>
</dbReference>
<dbReference type="GeneID" id="78125269"/>
<dbReference type="STRING" id="576131.SAMN05444486_103319"/>
<dbReference type="EMBL" id="FNPR01000003">
    <property type="protein sequence ID" value="SDY70502.1"/>
    <property type="molecule type" value="Genomic_DNA"/>
</dbReference>
<keyword evidence="5" id="KW-1185">Reference proteome</keyword>
<name>A0A1H3M1C6_9RHOB</name>
<protein>
    <submittedName>
        <fullName evidence="4">Uncharacterized domain 1-containing protein</fullName>
    </submittedName>
</protein>
<dbReference type="Pfam" id="PF03061">
    <property type="entry name" value="4HBT"/>
    <property type="match status" value="1"/>
</dbReference>
<evidence type="ECO:0000256" key="1">
    <source>
        <dbReference type="ARBA" id="ARBA00008324"/>
    </source>
</evidence>
<dbReference type="InterPro" id="IPR039298">
    <property type="entry name" value="ACOT13"/>
</dbReference>
<dbReference type="GO" id="GO:0047617">
    <property type="term" value="F:fatty acyl-CoA hydrolase activity"/>
    <property type="evidence" value="ECO:0007669"/>
    <property type="project" value="InterPro"/>
</dbReference>
<dbReference type="SUPFAM" id="SSF54637">
    <property type="entry name" value="Thioesterase/thiol ester dehydrase-isomerase"/>
    <property type="match status" value="1"/>
</dbReference>
<comment type="similarity">
    <text evidence="1">Belongs to the thioesterase PaaI family.</text>
</comment>
<feature type="domain" description="Thioesterase" evidence="3">
    <location>
        <begin position="42"/>
        <end position="119"/>
    </location>
</feature>
<dbReference type="InterPro" id="IPR029069">
    <property type="entry name" value="HotDog_dom_sf"/>
</dbReference>
<dbReference type="RefSeq" id="WP_089892506.1">
    <property type="nucleotide sequence ID" value="NZ_CALJFH010000027.1"/>
</dbReference>
<evidence type="ECO:0000259" key="3">
    <source>
        <dbReference type="Pfam" id="PF03061"/>
    </source>
</evidence>
<keyword evidence="2" id="KW-0378">Hydrolase</keyword>
<evidence type="ECO:0000313" key="4">
    <source>
        <dbReference type="EMBL" id="SDY70502.1"/>
    </source>
</evidence>
<gene>
    <name evidence="4" type="ORF">SAMN05444486_103319</name>
</gene>
<dbReference type="AlphaFoldDB" id="A0A1H3M1C6"/>
<dbReference type="OrthoDB" id="3477511at2"/>
<dbReference type="Proteomes" id="UP000199026">
    <property type="component" value="Unassembled WGS sequence"/>
</dbReference>
<dbReference type="NCBIfam" id="TIGR00369">
    <property type="entry name" value="unchar_dom_1"/>
    <property type="match status" value="1"/>
</dbReference>
<dbReference type="PANTHER" id="PTHR21660:SF1">
    <property type="entry name" value="ACYL-COENZYME A THIOESTERASE 13"/>
    <property type="match status" value="1"/>
</dbReference>
<dbReference type="CDD" id="cd03443">
    <property type="entry name" value="PaaI_thioesterase"/>
    <property type="match status" value="1"/>
</dbReference>
<proteinExistence type="inferred from homology"/>
<reference evidence="4 5" key="1">
    <citation type="submission" date="2016-10" db="EMBL/GenBank/DDBJ databases">
        <authorList>
            <person name="de Groot N.N."/>
        </authorList>
    </citation>
    <scope>NUCLEOTIDE SEQUENCE [LARGE SCALE GENOMIC DNA]</scope>
    <source>
        <strain evidence="4 5">DSM 24677</strain>
    </source>
</reference>
<dbReference type="InterPro" id="IPR003736">
    <property type="entry name" value="PAAI_dom"/>
</dbReference>